<keyword evidence="6 12" id="KW-0378">Hydrolase</keyword>
<evidence type="ECO:0000256" key="3">
    <source>
        <dbReference type="ARBA" id="ARBA00022438"/>
    </source>
</evidence>
<dbReference type="GO" id="GO:0070006">
    <property type="term" value="F:metalloaminopeptidase activity"/>
    <property type="evidence" value="ECO:0007669"/>
    <property type="project" value="TreeGrafter"/>
</dbReference>
<keyword evidence="4 12" id="KW-0645">Protease</keyword>
<evidence type="ECO:0000256" key="7">
    <source>
        <dbReference type="ARBA" id="ARBA00022833"/>
    </source>
</evidence>
<comment type="similarity">
    <text evidence="2 12">Belongs to the peptidase M1 family.</text>
</comment>
<dbReference type="Gene3D" id="1.10.390.10">
    <property type="entry name" value="Neutral Protease Domain 2"/>
    <property type="match status" value="1"/>
</dbReference>
<evidence type="ECO:0000259" key="15">
    <source>
        <dbReference type="Pfam" id="PF11838"/>
    </source>
</evidence>
<reference evidence="17" key="1">
    <citation type="submission" date="2020-12" db="EMBL/GenBank/DDBJ databases">
        <title>Ramlibacter sp. nov., isolated from a freshwater alga, Cryptomonas.</title>
        <authorList>
            <person name="Kim H.M."/>
            <person name="Jeon C.O."/>
        </authorList>
    </citation>
    <scope>NUCLEOTIDE SEQUENCE</scope>
    <source>
        <strain evidence="17">CrO1</strain>
    </source>
</reference>
<dbReference type="InterPro" id="IPR027268">
    <property type="entry name" value="Peptidase_M4/M1_CTD_sf"/>
</dbReference>
<feature type="domain" description="Peptidase M1 membrane alanine aminopeptidase" evidence="14">
    <location>
        <begin position="265"/>
        <end position="469"/>
    </location>
</feature>
<dbReference type="GO" id="GO:0005737">
    <property type="term" value="C:cytoplasm"/>
    <property type="evidence" value="ECO:0007669"/>
    <property type="project" value="TreeGrafter"/>
</dbReference>
<dbReference type="InterPro" id="IPR050344">
    <property type="entry name" value="Peptidase_M1_aminopeptidases"/>
</dbReference>
<evidence type="ECO:0000313" key="17">
    <source>
        <dbReference type="EMBL" id="MBK0392023.1"/>
    </source>
</evidence>
<feature type="signal peptide" evidence="13">
    <location>
        <begin position="1"/>
        <end position="36"/>
    </location>
</feature>
<dbReference type="InterPro" id="IPR024571">
    <property type="entry name" value="ERAP1-like_C_dom"/>
</dbReference>
<evidence type="ECO:0000259" key="14">
    <source>
        <dbReference type="Pfam" id="PF01433"/>
    </source>
</evidence>
<dbReference type="GO" id="GO:0016285">
    <property type="term" value="F:alanyl aminopeptidase activity"/>
    <property type="evidence" value="ECO:0007669"/>
    <property type="project" value="UniProtKB-EC"/>
</dbReference>
<dbReference type="GO" id="GO:0008270">
    <property type="term" value="F:zinc ion binding"/>
    <property type="evidence" value="ECO:0007669"/>
    <property type="project" value="UniProtKB-UniRule"/>
</dbReference>
<evidence type="ECO:0000256" key="4">
    <source>
        <dbReference type="ARBA" id="ARBA00022670"/>
    </source>
</evidence>
<gene>
    <name evidence="17" type="ORF">I8E28_05425</name>
</gene>
<dbReference type="Gene3D" id="1.25.50.20">
    <property type="match status" value="1"/>
</dbReference>
<name>A0A934PZ24_9BURK</name>
<keyword evidence="5 10" id="KW-0479">Metal-binding</keyword>
<keyword evidence="18" id="KW-1185">Reference proteome</keyword>
<evidence type="ECO:0000256" key="13">
    <source>
        <dbReference type="SAM" id="SignalP"/>
    </source>
</evidence>
<dbReference type="CDD" id="cd09601">
    <property type="entry name" value="M1_APN-Q_like"/>
    <property type="match status" value="1"/>
</dbReference>
<dbReference type="EMBL" id="JAEDAO010000001">
    <property type="protein sequence ID" value="MBK0392023.1"/>
    <property type="molecule type" value="Genomic_DNA"/>
</dbReference>
<dbReference type="Pfam" id="PF17900">
    <property type="entry name" value="Peptidase_M1_N"/>
    <property type="match status" value="1"/>
</dbReference>
<evidence type="ECO:0000256" key="8">
    <source>
        <dbReference type="ARBA" id="ARBA00023049"/>
    </source>
</evidence>
<dbReference type="Gene3D" id="2.60.40.1730">
    <property type="entry name" value="tricorn interacting facor f3 domain"/>
    <property type="match status" value="1"/>
</dbReference>
<comment type="caution">
    <text evidence="17">The sequence shown here is derived from an EMBL/GenBank/DDBJ whole genome shotgun (WGS) entry which is preliminary data.</text>
</comment>
<feature type="chain" id="PRO_5037782905" description="Aminopeptidase" evidence="13">
    <location>
        <begin position="37"/>
        <end position="877"/>
    </location>
</feature>
<dbReference type="Pfam" id="PF11838">
    <property type="entry name" value="ERAP1_C"/>
    <property type="match status" value="1"/>
</dbReference>
<accession>A0A934PZ24</accession>
<comment type="cofactor">
    <cofactor evidence="10 12">
        <name>Zn(2+)</name>
        <dbReference type="ChEBI" id="CHEBI:29105"/>
    </cofactor>
    <text evidence="10 12">Binds 1 zinc ion per subunit.</text>
</comment>
<dbReference type="InterPro" id="IPR042097">
    <property type="entry name" value="Aminopeptidase_N-like_N_sf"/>
</dbReference>
<dbReference type="RefSeq" id="WP_200786981.1">
    <property type="nucleotide sequence ID" value="NZ_JAEDAO010000001.1"/>
</dbReference>
<evidence type="ECO:0000256" key="5">
    <source>
        <dbReference type="ARBA" id="ARBA00022723"/>
    </source>
</evidence>
<dbReference type="GO" id="GO:0043171">
    <property type="term" value="P:peptide catabolic process"/>
    <property type="evidence" value="ECO:0007669"/>
    <property type="project" value="TreeGrafter"/>
</dbReference>
<dbReference type="InterPro" id="IPR045357">
    <property type="entry name" value="Aminopeptidase_N-like_N"/>
</dbReference>
<evidence type="ECO:0000259" key="16">
    <source>
        <dbReference type="Pfam" id="PF17900"/>
    </source>
</evidence>
<feature type="domain" description="ERAP1-like C-terminal" evidence="15">
    <location>
        <begin position="558"/>
        <end position="867"/>
    </location>
</feature>
<evidence type="ECO:0000256" key="2">
    <source>
        <dbReference type="ARBA" id="ARBA00010136"/>
    </source>
</evidence>
<keyword evidence="3 12" id="KW-0031">Aminopeptidase</keyword>
<dbReference type="AlphaFoldDB" id="A0A934PZ24"/>
<dbReference type="GO" id="GO:0016020">
    <property type="term" value="C:membrane"/>
    <property type="evidence" value="ECO:0007669"/>
    <property type="project" value="TreeGrafter"/>
</dbReference>
<dbReference type="InterPro" id="IPR001930">
    <property type="entry name" value="Peptidase_M1"/>
</dbReference>
<evidence type="ECO:0000256" key="12">
    <source>
        <dbReference type="RuleBase" id="RU364040"/>
    </source>
</evidence>
<dbReference type="GO" id="GO:0006508">
    <property type="term" value="P:proteolysis"/>
    <property type="evidence" value="ECO:0007669"/>
    <property type="project" value="UniProtKB-KW"/>
</dbReference>
<dbReference type="PRINTS" id="PR00756">
    <property type="entry name" value="ALADIPTASE"/>
</dbReference>
<dbReference type="PANTHER" id="PTHR11533">
    <property type="entry name" value="PROTEASE M1 ZINC METALLOPROTEASE"/>
    <property type="match status" value="1"/>
</dbReference>
<keyword evidence="7 10" id="KW-0862">Zinc</keyword>
<keyword evidence="13" id="KW-0732">Signal</keyword>
<feature type="binding site" evidence="10">
    <location>
        <position position="361"/>
    </location>
    <ligand>
        <name>Zn(2+)</name>
        <dbReference type="ChEBI" id="CHEBI:29105"/>
        <note>catalytic</note>
    </ligand>
</feature>
<dbReference type="Gene3D" id="2.60.40.1910">
    <property type="match status" value="1"/>
</dbReference>
<evidence type="ECO:0000256" key="11">
    <source>
        <dbReference type="PIRSR" id="PIRSR634016-4"/>
    </source>
</evidence>
<dbReference type="PANTHER" id="PTHR11533:SF174">
    <property type="entry name" value="PUROMYCIN-SENSITIVE AMINOPEPTIDASE-RELATED"/>
    <property type="match status" value="1"/>
</dbReference>
<evidence type="ECO:0000256" key="10">
    <source>
        <dbReference type="PIRSR" id="PIRSR634016-3"/>
    </source>
</evidence>
<dbReference type="Pfam" id="PF01433">
    <property type="entry name" value="Peptidase_M1"/>
    <property type="match status" value="1"/>
</dbReference>
<sequence>MHHAVHATQARLAAPLRLLRSFIAIVLLAAALPATAADRTPPEMRLGDDVKPTAYALTLRIDPRTEPFTGRVAIDVDLARPLDFFWVHGTRLAVTRAVLETSAGEIAATASAAGEDFIGVQLQRQAPAGLAVLRMEFNGRLSSTASRGLFRQQDLGEWYAFSQFEATNARRAFPSFDEPHWKTPWTLTLEVPRGDKAVSNTPEAARTTVDAQWDAVRFATTRPLPSYLVALGVGPFEIVDGGRAGRQQTPLRYVVPKGRAGEVGFAREATPRLLAMLEDYFGIAYPFEKLDSMAIPITLSFGAMENPGLITYRANFLIAPAEREDDRFRQTYASIGAHEMAHQWFGDLVTMRWWDDIWLNESFATWMADKIRSSFDPAWESGLRREASRQEAFEADRLPSTRQVRQPVRTRDDLATAFDRITYSKGGALLRMYEQRVGEVAFRDGVRRYLAQHAYGNATAEDFFAAIGATDPAVARSFSGFVHQPGLPLVDVQLDCDAHVPLLRLRQQRFLPGLRETTPQAWELPVCVRTDAGESCTLLKEQRGTMAPPGRLSNCPAWVLPNPAGTGYYLTRLQPGALAKLAAAPLQPLEAVALVREQTYLAASGAVPLDELLPLLAALARDPRAQVLAAVAEAAHSLHPALFTPPQRAQWPAWVREHFGAAARHIGWLPRDSDTDADRKLRLALLPLVTLEGQDPELSGQARQLARAWLGGDRKALRGQWREPLHAAARAGDDAFVDQVLGVLRDTRELKVREDLWGTLAYLPDDRLLARAFDAALAPGVDLRESMELFSEAAWQPQAAPAVLRFFAAHQAELAQRVPDEMQGRFPSLHANVCTPQERAEVARLYGPGSPTVPGRPRRLALALEEIDVCLRARGAH</sequence>
<dbReference type="FunFam" id="1.10.390.10:FF:000013">
    <property type="entry name" value="Aminopeptidase N"/>
    <property type="match status" value="1"/>
</dbReference>
<feature type="domain" description="Aminopeptidase N-like N-terminal" evidence="16">
    <location>
        <begin position="51"/>
        <end position="228"/>
    </location>
</feature>
<comment type="catalytic activity">
    <reaction evidence="1">
        <text>Release of an N-terminal amino acid, Xaa-|-Yaa- from a peptide, amide or arylamide. Xaa is preferably Ala, but may be most amino acids including Pro (slow action). When a terminal hydrophobic residue is followed by a prolyl residue, the two may be released as an intact Xaa-Pro dipeptide.</text>
        <dbReference type="EC" id="3.4.11.2"/>
    </reaction>
</comment>
<proteinExistence type="inferred from homology"/>
<dbReference type="InterPro" id="IPR014782">
    <property type="entry name" value="Peptidase_M1_dom"/>
</dbReference>
<keyword evidence="8 12" id="KW-0482">Metalloprotease</keyword>
<evidence type="ECO:0000256" key="1">
    <source>
        <dbReference type="ARBA" id="ARBA00000098"/>
    </source>
</evidence>
<feature type="site" description="Transition state stabilizer" evidence="11">
    <location>
        <position position="423"/>
    </location>
</feature>
<dbReference type="GO" id="GO:0042277">
    <property type="term" value="F:peptide binding"/>
    <property type="evidence" value="ECO:0007669"/>
    <property type="project" value="TreeGrafter"/>
</dbReference>
<evidence type="ECO:0000256" key="6">
    <source>
        <dbReference type="ARBA" id="ARBA00022801"/>
    </source>
</evidence>
<feature type="binding site" evidence="10">
    <location>
        <position position="338"/>
    </location>
    <ligand>
        <name>Zn(2+)</name>
        <dbReference type="ChEBI" id="CHEBI:29105"/>
        <note>catalytic</note>
    </ligand>
</feature>
<dbReference type="Proteomes" id="UP000617041">
    <property type="component" value="Unassembled WGS sequence"/>
</dbReference>
<evidence type="ECO:0000256" key="9">
    <source>
        <dbReference type="PIRSR" id="PIRSR634016-1"/>
    </source>
</evidence>
<organism evidence="17 18">
    <name type="scientific">Ramlibacter algicola</name>
    <dbReference type="NCBI Taxonomy" id="2795217"/>
    <lineage>
        <taxon>Bacteria</taxon>
        <taxon>Pseudomonadati</taxon>
        <taxon>Pseudomonadota</taxon>
        <taxon>Betaproteobacteria</taxon>
        <taxon>Burkholderiales</taxon>
        <taxon>Comamonadaceae</taxon>
        <taxon>Ramlibacter</taxon>
    </lineage>
</organism>
<evidence type="ECO:0000313" key="18">
    <source>
        <dbReference type="Proteomes" id="UP000617041"/>
    </source>
</evidence>
<dbReference type="SUPFAM" id="SSF55486">
    <property type="entry name" value="Metalloproteases ('zincins'), catalytic domain"/>
    <property type="match status" value="1"/>
</dbReference>
<feature type="active site" description="Proton acceptor" evidence="9">
    <location>
        <position position="339"/>
    </location>
</feature>
<feature type="binding site" evidence="10">
    <location>
        <position position="342"/>
    </location>
    <ligand>
        <name>Zn(2+)</name>
        <dbReference type="ChEBI" id="CHEBI:29105"/>
        <note>catalytic</note>
    </ligand>
</feature>
<dbReference type="GO" id="GO:0005615">
    <property type="term" value="C:extracellular space"/>
    <property type="evidence" value="ECO:0007669"/>
    <property type="project" value="TreeGrafter"/>
</dbReference>
<protein>
    <recommendedName>
        <fullName evidence="12">Aminopeptidase</fullName>
        <ecNumber evidence="12">3.4.11.-</ecNumber>
    </recommendedName>
</protein>
<dbReference type="SUPFAM" id="SSF63737">
    <property type="entry name" value="Leukotriene A4 hydrolase N-terminal domain"/>
    <property type="match status" value="1"/>
</dbReference>
<dbReference type="InterPro" id="IPR034016">
    <property type="entry name" value="M1_APN-typ"/>
</dbReference>
<dbReference type="EC" id="3.4.11.-" evidence="12"/>